<dbReference type="Proteomes" id="UP000827092">
    <property type="component" value="Unassembled WGS sequence"/>
</dbReference>
<protein>
    <submittedName>
        <fullName evidence="2">Uncharacterized protein</fullName>
    </submittedName>
</protein>
<keyword evidence="3" id="KW-1185">Reference proteome</keyword>
<dbReference type="AlphaFoldDB" id="A0AAV6UYB0"/>
<proteinExistence type="predicted"/>
<sequence length="421" mass="47012">MASTIERDLQLAKLRMKEILKSVNPHPNLLNPPKPKRTVYKAPVKKEKKYSGPRVISYDPNQIFLRKDPKYPALLMSSRNYSLQKSKSAKNVEKSAFKKDAFDALCSKKDKKINASTSAAKRGEEYSSLVHKGGNCFHPVDNDHPGASNTDIVPECSYQKRAINVEKNESSSCFGCEMKLRKSSKINSHAKKNAVKRKLAPNKTNKNCVEISPRISKKFCKFAKFQDSENGEPSHPNNTSFDYLGNETLSNGKDDNTAESIVNLSDYFNTKHRCSTQWNDTSGSTCIDKDDTSNQGSTVFSDQSDEGQQLTSYPFEIAVNPQNGPAISEQGITPLRKFVLTSKICCQIENYLNSRNTDDTSQLGEDGKEFIRLCAIRYLYSQATNVLPPGEIEDNGLPLPTSDANSPLRVIVKFKNPFTLP</sequence>
<name>A0AAV6UYB0_9ARAC</name>
<evidence type="ECO:0000313" key="2">
    <source>
        <dbReference type="EMBL" id="KAG8189169.1"/>
    </source>
</evidence>
<accession>A0AAV6UYB0</accession>
<organism evidence="2 3">
    <name type="scientific">Oedothorax gibbosus</name>
    <dbReference type="NCBI Taxonomy" id="931172"/>
    <lineage>
        <taxon>Eukaryota</taxon>
        <taxon>Metazoa</taxon>
        <taxon>Ecdysozoa</taxon>
        <taxon>Arthropoda</taxon>
        <taxon>Chelicerata</taxon>
        <taxon>Arachnida</taxon>
        <taxon>Araneae</taxon>
        <taxon>Araneomorphae</taxon>
        <taxon>Entelegynae</taxon>
        <taxon>Araneoidea</taxon>
        <taxon>Linyphiidae</taxon>
        <taxon>Erigoninae</taxon>
        <taxon>Oedothorax</taxon>
    </lineage>
</organism>
<comment type="caution">
    <text evidence="2">The sequence shown here is derived from an EMBL/GenBank/DDBJ whole genome shotgun (WGS) entry which is preliminary data.</text>
</comment>
<evidence type="ECO:0000313" key="3">
    <source>
        <dbReference type="Proteomes" id="UP000827092"/>
    </source>
</evidence>
<gene>
    <name evidence="2" type="ORF">JTE90_018461</name>
</gene>
<dbReference type="EMBL" id="JAFNEN010000220">
    <property type="protein sequence ID" value="KAG8189169.1"/>
    <property type="molecule type" value="Genomic_DNA"/>
</dbReference>
<feature type="compositionally biased region" description="Polar residues" evidence="1">
    <location>
        <begin position="235"/>
        <end position="247"/>
    </location>
</feature>
<evidence type="ECO:0000256" key="1">
    <source>
        <dbReference type="SAM" id="MobiDB-lite"/>
    </source>
</evidence>
<reference evidence="2 3" key="1">
    <citation type="journal article" date="2022" name="Nat. Ecol. Evol.">
        <title>A masculinizing supergene underlies an exaggerated male reproductive morph in a spider.</title>
        <authorList>
            <person name="Hendrickx F."/>
            <person name="De Corte Z."/>
            <person name="Sonet G."/>
            <person name="Van Belleghem S.M."/>
            <person name="Kostlbacher S."/>
            <person name="Vangestel C."/>
        </authorList>
    </citation>
    <scope>NUCLEOTIDE SEQUENCE [LARGE SCALE GENOMIC DNA]</scope>
    <source>
        <strain evidence="2">W744_W776</strain>
    </source>
</reference>
<feature type="region of interest" description="Disordered" evidence="1">
    <location>
        <begin position="227"/>
        <end position="247"/>
    </location>
</feature>